<dbReference type="AlphaFoldDB" id="A0A7C9DTG9"/>
<protein>
    <submittedName>
        <fullName evidence="1">Uncharacterized protein</fullName>
    </submittedName>
</protein>
<reference evidence="1" key="1">
    <citation type="journal article" date="2013" name="J. Plant Res.">
        <title>Effect of fungi and light on seed germination of three Opuntia species from semiarid lands of central Mexico.</title>
        <authorList>
            <person name="Delgado-Sanchez P."/>
            <person name="Jimenez-Bremont J.F."/>
            <person name="Guerrero-Gonzalez Mde L."/>
            <person name="Flores J."/>
        </authorList>
    </citation>
    <scope>NUCLEOTIDE SEQUENCE</scope>
    <source>
        <tissue evidence="1">Cladode</tissue>
    </source>
</reference>
<organism evidence="1">
    <name type="scientific">Opuntia streptacantha</name>
    <name type="common">Prickly pear cactus</name>
    <name type="synonym">Opuntia cardona</name>
    <dbReference type="NCBI Taxonomy" id="393608"/>
    <lineage>
        <taxon>Eukaryota</taxon>
        <taxon>Viridiplantae</taxon>
        <taxon>Streptophyta</taxon>
        <taxon>Embryophyta</taxon>
        <taxon>Tracheophyta</taxon>
        <taxon>Spermatophyta</taxon>
        <taxon>Magnoliopsida</taxon>
        <taxon>eudicotyledons</taxon>
        <taxon>Gunneridae</taxon>
        <taxon>Pentapetalae</taxon>
        <taxon>Caryophyllales</taxon>
        <taxon>Cactineae</taxon>
        <taxon>Cactaceae</taxon>
        <taxon>Opuntioideae</taxon>
        <taxon>Opuntia</taxon>
    </lineage>
</organism>
<proteinExistence type="predicted"/>
<sequence>MEKCVPFCGSFIQVCNSLITLCCHQESRHNPCQDLKEADHLMAAAGKKTAFLGVLHLYFCNMPSPLPPPPPLIRLRGGFLDYKPVCSVDYSGWQLTYLPFIM</sequence>
<reference evidence="1" key="2">
    <citation type="submission" date="2020-07" db="EMBL/GenBank/DDBJ databases">
        <authorList>
            <person name="Vera ALvarez R."/>
            <person name="Arias-Moreno D.M."/>
            <person name="Jimenez-Jacinto V."/>
            <person name="Jimenez-Bremont J.F."/>
            <person name="Swaminathan K."/>
            <person name="Moose S.P."/>
            <person name="Guerrero-Gonzalez M.L."/>
            <person name="Marino-Ramirez L."/>
            <person name="Landsman D."/>
            <person name="Rodriguez-Kessler M."/>
            <person name="Delgado-Sanchez P."/>
        </authorList>
    </citation>
    <scope>NUCLEOTIDE SEQUENCE</scope>
    <source>
        <tissue evidence="1">Cladode</tissue>
    </source>
</reference>
<name>A0A7C9DTG9_OPUST</name>
<evidence type="ECO:0000313" key="1">
    <source>
        <dbReference type="EMBL" id="MBA4647645.1"/>
    </source>
</evidence>
<accession>A0A7C9DTG9</accession>
<dbReference type="EMBL" id="GISG01151302">
    <property type="protein sequence ID" value="MBA4647645.1"/>
    <property type="molecule type" value="Transcribed_RNA"/>
</dbReference>